<protein>
    <submittedName>
        <fullName evidence="5">LCP family protein</fullName>
    </submittedName>
</protein>
<feature type="domain" description="Cell envelope-related transcriptional attenuator" evidence="4">
    <location>
        <begin position="229"/>
        <end position="382"/>
    </location>
</feature>
<dbReference type="Gene3D" id="3.40.630.190">
    <property type="entry name" value="LCP protein"/>
    <property type="match status" value="1"/>
</dbReference>
<keyword evidence="3" id="KW-1133">Transmembrane helix</keyword>
<organism evidence="5 6">
    <name type="scientific">Eubacterium segne</name>
    <dbReference type="NCBI Taxonomy" id="2763045"/>
    <lineage>
        <taxon>Bacteria</taxon>
        <taxon>Bacillati</taxon>
        <taxon>Bacillota</taxon>
        <taxon>Clostridia</taxon>
        <taxon>Eubacteriales</taxon>
        <taxon>Eubacteriaceae</taxon>
        <taxon>Eubacterium</taxon>
    </lineage>
</organism>
<dbReference type="Proteomes" id="UP000597877">
    <property type="component" value="Unassembled WGS sequence"/>
</dbReference>
<feature type="transmembrane region" description="Helical" evidence="3">
    <location>
        <begin position="138"/>
        <end position="163"/>
    </location>
</feature>
<evidence type="ECO:0000259" key="4">
    <source>
        <dbReference type="Pfam" id="PF03816"/>
    </source>
</evidence>
<evidence type="ECO:0000256" key="2">
    <source>
        <dbReference type="SAM" id="MobiDB-lite"/>
    </source>
</evidence>
<sequence length="467" mass="53123">MSKPINSLTEDKDLENLSNAGDNTDNTVSHNLDKEESSTEKEVSDAHSSHHHHQHYHHNTDVIHDNGDGETFEVDWDTIERNYKHRHHHRSHSSGESDDKASDISHSSDNHKFNKGHLSRGNSKTNNKKKRMSKKKKIFLGILIFLLCVILGIVVTFFVMRYLGQKKLLNYDNVNMSFPKDIDYENNGRIVYYNGHTYEFNDNIASILFMGIDKRKLVDDAVAATAGQADALYLLTYDTSNGHIKVLCLNRDTMSEVIRYNAAGKYYDTETKQICLAYAYGDGKTTSAENQVTAVERLIYNIPINAYYAIDLSAIKVINDDIGGVTVTPEYTFGSFTKGQSITLKGDLTEEFVRHRDTTLLDDNLRRMSCQRLYLNSFTSQIVPAIKDDFTLPLKLYQDSSEYTVTNINPNIMTYLASSLATNYSGLNMITTKGEYKMVTGDASAEFKLDKNDFFEKILDIYYNKIK</sequence>
<feature type="compositionally biased region" description="Polar residues" evidence="2">
    <location>
        <begin position="16"/>
        <end position="30"/>
    </location>
</feature>
<dbReference type="RefSeq" id="WP_118589234.1">
    <property type="nucleotide sequence ID" value="NZ_JACOOZ010000001.1"/>
</dbReference>
<accession>A0ABR7EZL6</accession>
<dbReference type="PANTHER" id="PTHR33392:SF6">
    <property type="entry name" value="POLYISOPRENYL-TEICHOIC ACID--PEPTIDOGLYCAN TEICHOIC ACID TRANSFERASE TAGU"/>
    <property type="match status" value="1"/>
</dbReference>
<evidence type="ECO:0000313" key="6">
    <source>
        <dbReference type="Proteomes" id="UP000597877"/>
    </source>
</evidence>
<name>A0ABR7EZL6_9FIRM</name>
<proteinExistence type="inferred from homology"/>
<evidence type="ECO:0000256" key="3">
    <source>
        <dbReference type="SAM" id="Phobius"/>
    </source>
</evidence>
<keyword evidence="6" id="KW-1185">Reference proteome</keyword>
<dbReference type="EMBL" id="JACOOZ010000001">
    <property type="protein sequence ID" value="MBC5666779.1"/>
    <property type="molecule type" value="Genomic_DNA"/>
</dbReference>
<evidence type="ECO:0000313" key="5">
    <source>
        <dbReference type="EMBL" id="MBC5666779.1"/>
    </source>
</evidence>
<dbReference type="PANTHER" id="PTHR33392">
    <property type="entry name" value="POLYISOPRENYL-TEICHOIC ACID--PEPTIDOGLYCAN TEICHOIC ACID TRANSFERASE TAGU"/>
    <property type="match status" value="1"/>
</dbReference>
<reference evidence="5 6" key="1">
    <citation type="submission" date="2020-08" db="EMBL/GenBank/DDBJ databases">
        <title>Genome public.</title>
        <authorList>
            <person name="Liu C."/>
            <person name="Sun Q."/>
        </authorList>
    </citation>
    <scope>NUCLEOTIDE SEQUENCE [LARGE SCALE GENOMIC DNA]</scope>
    <source>
        <strain evidence="5 6">BX4</strain>
    </source>
</reference>
<feature type="region of interest" description="Disordered" evidence="2">
    <location>
        <begin position="1"/>
        <end position="66"/>
    </location>
</feature>
<comment type="caution">
    <text evidence="5">The sequence shown here is derived from an EMBL/GenBank/DDBJ whole genome shotgun (WGS) entry which is preliminary data.</text>
</comment>
<evidence type="ECO:0000256" key="1">
    <source>
        <dbReference type="ARBA" id="ARBA00006068"/>
    </source>
</evidence>
<feature type="compositionally biased region" description="Basic and acidic residues" evidence="2">
    <location>
        <begin position="31"/>
        <end position="48"/>
    </location>
</feature>
<feature type="compositionally biased region" description="Basic and acidic residues" evidence="2">
    <location>
        <begin position="93"/>
        <end position="112"/>
    </location>
</feature>
<gene>
    <name evidence="5" type="ORF">H8S00_02065</name>
</gene>
<dbReference type="InterPro" id="IPR004474">
    <property type="entry name" value="LytR_CpsA_psr"/>
</dbReference>
<comment type="similarity">
    <text evidence="1">Belongs to the LytR/CpsA/Psr (LCP) family.</text>
</comment>
<feature type="region of interest" description="Disordered" evidence="2">
    <location>
        <begin position="86"/>
        <end position="130"/>
    </location>
</feature>
<keyword evidence="3" id="KW-0472">Membrane</keyword>
<keyword evidence="3" id="KW-0812">Transmembrane</keyword>
<dbReference type="InterPro" id="IPR050922">
    <property type="entry name" value="LytR/CpsA/Psr_CW_biosynth"/>
</dbReference>
<dbReference type="Pfam" id="PF03816">
    <property type="entry name" value="LytR_cpsA_psr"/>
    <property type="match status" value="1"/>
</dbReference>